<keyword evidence="5" id="KW-1185">Reference proteome</keyword>
<protein>
    <recommendedName>
        <fullName evidence="3">DUF6705 domain-containing protein</fullName>
    </recommendedName>
</protein>
<proteinExistence type="predicted"/>
<feature type="signal peptide" evidence="2">
    <location>
        <begin position="1"/>
        <end position="19"/>
    </location>
</feature>
<feature type="region of interest" description="Disordered" evidence="1">
    <location>
        <begin position="94"/>
        <end position="117"/>
    </location>
</feature>
<feature type="domain" description="DUF6705" evidence="3">
    <location>
        <begin position="1"/>
        <end position="99"/>
    </location>
</feature>
<evidence type="ECO:0000259" key="3">
    <source>
        <dbReference type="Pfam" id="PF20448"/>
    </source>
</evidence>
<accession>A0A1G9RFM7</accession>
<keyword evidence="2" id="KW-0732">Signal</keyword>
<sequence length="174" mass="19686">MKSLLIALLALFLSLDSSAQQEKPLPKPGATYEDPWLDQFEGEWATKAGKSEKIRFYLWKEKRTYQANITSTVLAGYHEFEKNGKTIDSSFERKDADTGAHRKSSVTLSRSGRPDELGGFLTEQVSGKRSMILAKYHPASETLVVTLHESGGLVFNQPRKERLLPERFVLKRVK</sequence>
<evidence type="ECO:0000256" key="1">
    <source>
        <dbReference type="SAM" id="MobiDB-lite"/>
    </source>
</evidence>
<dbReference type="Pfam" id="PF20448">
    <property type="entry name" value="DUF6705"/>
    <property type="match status" value="1"/>
</dbReference>
<dbReference type="EMBL" id="FNGS01000005">
    <property type="protein sequence ID" value="SDM22112.1"/>
    <property type="molecule type" value="Genomic_DNA"/>
</dbReference>
<dbReference type="AlphaFoldDB" id="A0A1G9RFM7"/>
<feature type="chain" id="PRO_5011667239" description="DUF6705 domain-containing protein" evidence="2">
    <location>
        <begin position="20"/>
        <end position="174"/>
    </location>
</feature>
<evidence type="ECO:0000256" key="2">
    <source>
        <dbReference type="SAM" id="SignalP"/>
    </source>
</evidence>
<evidence type="ECO:0000313" key="5">
    <source>
        <dbReference type="Proteomes" id="UP000198901"/>
    </source>
</evidence>
<name>A0A1G9RFM7_9BACT</name>
<gene>
    <name evidence="4" type="ORF">SAMN04488090_2881</name>
</gene>
<dbReference type="InterPro" id="IPR046551">
    <property type="entry name" value="DUF6705"/>
</dbReference>
<dbReference type="RefSeq" id="WP_093203528.1">
    <property type="nucleotide sequence ID" value="NZ_FNGS01000005.1"/>
</dbReference>
<evidence type="ECO:0000313" key="4">
    <source>
        <dbReference type="EMBL" id="SDM22112.1"/>
    </source>
</evidence>
<organism evidence="4 5">
    <name type="scientific">Siphonobacter aquaeclarae</name>
    <dbReference type="NCBI Taxonomy" id="563176"/>
    <lineage>
        <taxon>Bacteria</taxon>
        <taxon>Pseudomonadati</taxon>
        <taxon>Bacteroidota</taxon>
        <taxon>Cytophagia</taxon>
        <taxon>Cytophagales</taxon>
        <taxon>Cytophagaceae</taxon>
        <taxon>Siphonobacter</taxon>
    </lineage>
</organism>
<reference evidence="4 5" key="1">
    <citation type="submission" date="2016-10" db="EMBL/GenBank/DDBJ databases">
        <authorList>
            <person name="de Groot N.N."/>
        </authorList>
    </citation>
    <scope>NUCLEOTIDE SEQUENCE [LARGE SCALE GENOMIC DNA]</scope>
    <source>
        <strain evidence="4 5">DSM 21668</strain>
    </source>
</reference>
<dbReference type="Proteomes" id="UP000198901">
    <property type="component" value="Unassembled WGS sequence"/>
</dbReference>